<reference evidence="2 3" key="1">
    <citation type="submission" date="2019-12" db="EMBL/GenBank/DDBJ databases">
        <authorList>
            <person name="Floudas D."/>
            <person name="Bentzer J."/>
            <person name="Ahren D."/>
            <person name="Johansson T."/>
            <person name="Persson P."/>
            <person name="Tunlid A."/>
        </authorList>
    </citation>
    <scope>NUCLEOTIDE SEQUENCE [LARGE SCALE GENOMIC DNA]</scope>
    <source>
        <strain evidence="2 3">CBS 102.39</strain>
    </source>
</reference>
<dbReference type="Proteomes" id="UP000521872">
    <property type="component" value="Unassembled WGS sequence"/>
</dbReference>
<proteinExistence type="predicted"/>
<dbReference type="AlphaFoldDB" id="A0A8H4VR35"/>
<comment type="caution">
    <text evidence="2">The sequence shown here is derived from an EMBL/GenBank/DDBJ whole genome shotgun (WGS) entry which is preliminary data.</text>
</comment>
<name>A0A8H4VR35_9AGAR</name>
<keyword evidence="3" id="KW-1185">Reference proteome</keyword>
<feature type="region of interest" description="Disordered" evidence="1">
    <location>
        <begin position="1"/>
        <end position="25"/>
    </location>
</feature>
<evidence type="ECO:0000313" key="2">
    <source>
        <dbReference type="EMBL" id="KAF4616979.1"/>
    </source>
</evidence>
<evidence type="ECO:0000256" key="1">
    <source>
        <dbReference type="SAM" id="MobiDB-lite"/>
    </source>
</evidence>
<evidence type="ECO:0000313" key="3">
    <source>
        <dbReference type="Proteomes" id="UP000521872"/>
    </source>
</evidence>
<accession>A0A8H4VR35</accession>
<gene>
    <name evidence="2" type="ORF">D9613_008292</name>
</gene>
<sequence>MTGGNKRRRVDTGSGPGTISSSDAQKPSMVRLNELIAEAVKYAKTVEPGRGEGPLIKKAKTLTNSLLKAIPVDSKGIQYEEKTASLKKELNALNKHCNNSANWRQYEWQAEMISTLSGHINDWLAHIWLCMQEEDIVDMKIVEKAVLFCTETTKKLMNCHTQADHEECTNYLTTVVDASGNNVYEEEHASMKHYVAWMWRELLVTYTSRNFPTDSILENAKRFKLVGKILKLMRKSNVDEGKKENADGYGFWDGHWSDAMKAASIQVRSALKAIPADERRVCPFF</sequence>
<organism evidence="2 3">
    <name type="scientific">Agrocybe pediades</name>
    <dbReference type="NCBI Taxonomy" id="84607"/>
    <lineage>
        <taxon>Eukaryota</taxon>
        <taxon>Fungi</taxon>
        <taxon>Dikarya</taxon>
        <taxon>Basidiomycota</taxon>
        <taxon>Agaricomycotina</taxon>
        <taxon>Agaricomycetes</taxon>
        <taxon>Agaricomycetidae</taxon>
        <taxon>Agaricales</taxon>
        <taxon>Agaricineae</taxon>
        <taxon>Strophariaceae</taxon>
        <taxon>Agrocybe</taxon>
    </lineage>
</organism>
<protein>
    <submittedName>
        <fullName evidence="2">Uncharacterized protein</fullName>
    </submittedName>
</protein>
<dbReference type="EMBL" id="JAACJL010000031">
    <property type="protein sequence ID" value="KAF4616979.1"/>
    <property type="molecule type" value="Genomic_DNA"/>
</dbReference>